<proteinExistence type="predicted"/>
<evidence type="ECO:0000313" key="2">
    <source>
        <dbReference type="Proteomes" id="UP000251714"/>
    </source>
</evidence>
<dbReference type="Proteomes" id="UP000251714">
    <property type="component" value="Unassembled WGS sequence"/>
</dbReference>
<name>A0A365NCA1_GIBIN</name>
<gene>
    <name evidence="1" type="ORF">FPRO05_10728</name>
</gene>
<reference evidence="1 2" key="1">
    <citation type="submission" date="2017-12" db="EMBL/GenBank/DDBJ databases">
        <title>Genome sequence of the mycotoxigenic crop pathogen Fusarium proliferatum, strain ITEM 2341 from Date Palm.</title>
        <authorList>
            <person name="Almiman B.F."/>
            <person name="Shittu T.A."/>
            <person name="Muthumeenakshi S."/>
            <person name="Baroncelli R."/>
            <person name="Sreenivasaprasada S."/>
        </authorList>
    </citation>
    <scope>NUCLEOTIDE SEQUENCE [LARGE SCALE GENOMIC DNA]</scope>
    <source>
        <strain evidence="1 2">ITEM 2341</strain>
    </source>
</reference>
<protein>
    <submittedName>
        <fullName evidence="1">Uncharacterized protein</fullName>
    </submittedName>
</protein>
<accession>A0A365NCA1</accession>
<evidence type="ECO:0000313" key="1">
    <source>
        <dbReference type="EMBL" id="RBA18433.1"/>
    </source>
</evidence>
<sequence length="732" mass="81858">MSTHLPSKLHEFLEPIFSGECSPRFGHIRVPPYCYGTESLMESMRVQLKNIEVSGHMDIPGEMNQSGAMEDEEVLKFRRPLLFVVPNVERDLLNSENEANDDSSITPAILSFSELLDALKTAKLMATEEESWATSHTWESGQPIPDNIVLVLCLDPLMSAECALCLVGLVKWATQQSEDSANADICVLTVSAEPSFNFLAEVVSFTSPGTHVANLDLAALGEKEPTGHSPAREDQCYAAQILEKFQGNRDRKRLIVSFGSKLEPDFKSMLSERETGLVDFVKVTATQDARPLLNLARSDEGPKTLFITFIGEVPFQPLDLEGFDELHVALGSNPFKRMEWEDFSRQVISALFHASQEDRQLQRWWIHQPSIPFRYLYVGAADVKNFIEEGPSRNRLVEDVQLGGFIASLADIASWGIDTGKALSCFVRQNHRVHEMSLRLHVQRVLKQDCFGLSGHEANVFRAILPTLGYDHRLALLVALDAEPNVRRVKVQLAVMLKHGMNRILSFNGKATNDSTEYNKLLKECHGLGSSMASKGVMWLSLGILKRHQKSIEKHGVYNPTKDRLSSLVRIDTGKAEVVGAEVGKMLALLAENGIHVDTTQSVAQETDVLSLQEQDMVSLHLLRAYANSLIVSQDCGRNGAPRMSHKVVSTWIDSRMIRAAELHERNSKPVKQGEFQFGICHEMWLERGKHDLLDWTSIPAKTVAQWRSSFGQNMTLNDLLDLRVQPEGVVE</sequence>
<organism evidence="1 2">
    <name type="scientific">Gibberella intermedia</name>
    <name type="common">Bulb rot disease fungus</name>
    <name type="synonym">Fusarium proliferatum</name>
    <dbReference type="NCBI Taxonomy" id="948311"/>
    <lineage>
        <taxon>Eukaryota</taxon>
        <taxon>Fungi</taxon>
        <taxon>Dikarya</taxon>
        <taxon>Ascomycota</taxon>
        <taxon>Pezizomycotina</taxon>
        <taxon>Sordariomycetes</taxon>
        <taxon>Hypocreomycetidae</taxon>
        <taxon>Hypocreales</taxon>
        <taxon>Nectriaceae</taxon>
        <taxon>Fusarium</taxon>
        <taxon>Fusarium fujikuroi species complex</taxon>
    </lineage>
</organism>
<dbReference type="EMBL" id="PKMI01000014">
    <property type="protein sequence ID" value="RBA18433.1"/>
    <property type="molecule type" value="Genomic_DNA"/>
</dbReference>
<comment type="caution">
    <text evidence="1">The sequence shown here is derived from an EMBL/GenBank/DDBJ whole genome shotgun (WGS) entry which is preliminary data.</text>
</comment>
<dbReference type="AlphaFoldDB" id="A0A365NCA1"/>